<keyword evidence="2" id="KW-1185">Reference proteome</keyword>
<accession>A0A8S1YMA4</accession>
<dbReference type="OMA" id="CETPYLE"/>
<reference evidence="1" key="1">
    <citation type="submission" date="2021-01" db="EMBL/GenBank/DDBJ databases">
        <authorList>
            <consortium name="Genoscope - CEA"/>
            <person name="William W."/>
        </authorList>
    </citation>
    <scope>NUCLEOTIDE SEQUENCE</scope>
</reference>
<name>A0A8S1YMA4_PAROT</name>
<dbReference type="Proteomes" id="UP000683925">
    <property type="component" value="Unassembled WGS sequence"/>
</dbReference>
<protein>
    <submittedName>
        <fullName evidence="1">Uncharacterized protein</fullName>
    </submittedName>
</protein>
<sequence length="91" mass="10873">MRLEVGDIEEDDGKVEAIGIENLMNRKDEYIQCETPYLEIIQRIVTQLQFIRYRDLEKNDFCLVQRLIPINKIVPKMERVEDVRSIMSRDT</sequence>
<dbReference type="AlphaFoldDB" id="A0A8S1YMA4"/>
<dbReference type="EMBL" id="CAJJDP010000202">
    <property type="protein sequence ID" value="CAD8214990.1"/>
    <property type="molecule type" value="Genomic_DNA"/>
</dbReference>
<comment type="caution">
    <text evidence="1">The sequence shown here is derived from an EMBL/GenBank/DDBJ whole genome shotgun (WGS) entry which is preliminary data.</text>
</comment>
<proteinExistence type="predicted"/>
<gene>
    <name evidence="1" type="ORF">POCTA_138.1.T1980003</name>
</gene>
<evidence type="ECO:0000313" key="2">
    <source>
        <dbReference type="Proteomes" id="UP000683925"/>
    </source>
</evidence>
<dbReference type="OrthoDB" id="10463618at2759"/>
<organism evidence="1 2">
    <name type="scientific">Paramecium octaurelia</name>
    <dbReference type="NCBI Taxonomy" id="43137"/>
    <lineage>
        <taxon>Eukaryota</taxon>
        <taxon>Sar</taxon>
        <taxon>Alveolata</taxon>
        <taxon>Ciliophora</taxon>
        <taxon>Intramacronucleata</taxon>
        <taxon>Oligohymenophorea</taxon>
        <taxon>Peniculida</taxon>
        <taxon>Parameciidae</taxon>
        <taxon>Paramecium</taxon>
    </lineage>
</organism>
<evidence type="ECO:0000313" key="1">
    <source>
        <dbReference type="EMBL" id="CAD8214990.1"/>
    </source>
</evidence>